<keyword evidence="3" id="KW-0560">Oxidoreductase</keyword>
<dbReference type="GO" id="GO:0016491">
    <property type="term" value="F:oxidoreductase activity"/>
    <property type="evidence" value="ECO:0007669"/>
    <property type="project" value="UniProtKB-KW"/>
</dbReference>
<feature type="domain" description="Nitroreductase" evidence="4">
    <location>
        <begin position="11"/>
        <end position="179"/>
    </location>
</feature>
<dbReference type="RefSeq" id="WP_143563919.1">
    <property type="nucleotide sequence ID" value="NZ_BMPL01000005.1"/>
</dbReference>
<dbReference type="Gene3D" id="3.40.109.10">
    <property type="entry name" value="NADH Oxidase"/>
    <property type="match status" value="1"/>
</dbReference>
<gene>
    <name evidence="5" type="ORF">FN961_06755</name>
</gene>
<dbReference type="PANTHER" id="PTHR43673">
    <property type="entry name" value="NAD(P)H NITROREDUCTASE YDGI-RELATED"/>
    <property type="match status" value="1"/>
</dbReference>
<evidence type="ECO:0000256" key="2">
    <source>
        <dbReference type="ARBA" id="ARBA00022857"/>
    </source>
</evidence>
<organism evidence="5 6">
    <name type="scientific">Shewanella hanedai</name>
    <name type="common">Alteromonas hanedai</name>
    <dbReference type="NCBI Taxonomy" id="25"/>
    <lineage>
        <taxon>Bacteria</taxon>
        <taxon>Pseudomonadati</taxon>
        <taxon>Pseudomonadota</taxon>
        <taxon>Gammaproteobacteria</taxon>
        <taxon>Alteromonadales</taxon>
        <taxon>Shewanellaceae</taxon>
        <taxon>Shewanella</taxon>
    </lineage>
</organism>
<dbReference type="InterPro" id="IPR000415">
    <property type="entry name" value="Nitroreductase-like"/>
</dbReference>
<accession>A0A553JRP9</accession>
<comment type="similarity">
    <text evidence="1">Belongs to the nitroreductase family.</text>
</comment>
<sequence>MNHPIITDLNNRHTAKKYDTSKRIPQAELDILYEAMRLSASSINSQPWKFIVIESDEAKQRMHDTFANKFQFNQPHIKAASHTILFAHNPHYTREDYAKVVDKGIADGRTKPEDREQAFGGFAFAELNTDESGDTATWTKSQTYLALGNTLHVLARLGIDSTPMEGVDGELIGEIFKDELGGFMCEVALAIGYHHGEEDYNAALPKSRLAMPDVLTVL</sequence>
<dbReference type="SUPFAM" id="SSF55469">
    <property type="entry name" value="FMN-dependent nitroreductase-like"/>
    <property type="match status" value="1"/>
</dbReference>
<keyword evidence="2" id="KW-0521">NADP</keyword>
<dbReference type="OrthoDB" id="9809288at2"/>
<dbReference type="CDD" id="cd02149">
    <property type="entry name" value="NfsB-like"/>
    <property type="match status" value="1"/>
</dbReference>
<keyword evidence="6" id="KW-1185">Reference proteome</keyword>
<dbReference type="EMBL" id="VKGK01000006">
    <property type="protein sequence ID" value="TRY15132.1"/>
    <property type="molecule type" value="Genomic_DNA"/>
</dbReference>
<name>A0A553JRP9_SHEHA</name>
<evidence type="ECO:0000313" key="6">
    <source>
        <dbReference type="Proteomes" id="UP000318126"/>
    </source>
</evidence>
<dbReference type="Pfam" id="PF00881">
    <property type="entry name" value="Nitroreductase"/>
    <property type="match status" value="1"/>
</dbReference>
<evidence type="ECO:0000256" key="3">
    <source>
        <dbReference type="ARBA" id="ARBA00023002"/>
    </source>
</evidence>
<dbReference type="InterPro" id="IPR033878">
    <property type="entry name" value="NfsB-like"/>
</dbReference>
<dbReference type="AlphaFoldDB" id="A0A553JRP9"/>
<dbReference type="InterPro" id="IPR029479">
    <property type="entry name" value="Nitroreductase"/>
</dbReference>
<reference evidence="6" key="1">
    <citation type="submission" date="2019-07" db="EMBL/GenBank/DDBJ databases">
        <title>Shewanella sp. YLB-08 draft genomic sequence.</title>
        <authorList>
            <person name="Yu L."/>
        </authorList>
    </citation>
    <scope>NUCLEOTIDE SEQUENCE [LARGE SCALE GENOMIC DNA]</scope>
    <source>
        <strain evidence="6">JCM 20706</strain>
    </source>
</reference>
<protein>
    <submittedName>
        <fullName evidence="5">NAD(P)H-dependent oxidoreductase</fullName>
    </submittedName>
</protein>
<evidence type="ECO:0000313" key="5">
    <source>
        <dbReference type="EMBL" id="TRY15132.1"/>
    </source>
</evidence>
<proteinExistence type="inferred from homology"/>
<evidence type="ECO:0000256" key="1">
    <source>
        <dbReference type="ARBA" id="ARBA00007118"/>
    </source>
</evidence>
<comment type="caution">
    <text evidence="5">The sequence shown here is derived from an EMBL/GenBank/DDBJ whole genome shotgun (WGS) entry which is preliminary data.</text>
</comment>
<dbReference type="Proteomes" id="UP000318126">
    <property type="component" value="Unassembled WGS sequence"/>
</dbReference>
<dbReference type="PANTHER" id="PTHR43673:SF10">
    <property type="entry name" value="NADH DEHYDROGENASE_NAD(P)H NITROREDUCTASE XCC3605-RELATED"/>
    <property type="match status" value="1"/>
</dbReference>
<evidence type="ECO:0000259" key="4">
    <source>
        <dbReference type="Pfam" id="PF00881"/>
    </source>
</evidence>